<comment type="caution">
    <text evidence="4">The sequence shown here is derived from an EMBL/GenBank/DDBJ whole genome shotgun (WGS) entry which is preliminary data.</text>
</comment>
<dbReference type="InterPro" id="IPR036388">
    <property type="entry name" value="WH-like_DNA-bd_sf"/>
</dbReference>
<keyword evidence="5" id="KW-1185">Reference proteome</keyword>
<keyword evidence="1 2" id="KW-0238">DNA-binding</keyword>
<dbReference type="InterPro" id="IPR016032">
    <property type="entry name" value="Sig_transdc_resp-reg_C-effctor"/>
</dbReference>
<dbReference type="InterPro" id="IPR001867">
    <property type="entry name" value="OmpR/PhoB-type_DNA-bd"/>
</dbReference>
<reference evidence="4 5" key="1">
    <citation type="submission" date="2017-11" db="EMBL/GenBank/DDBJ databases">
        <title>Draft genome sequence of Rhizobiales bacterium SY3-13.</title>
        <authorList>
            <person name="Sun C."/>
        </authorList>
    </citation>
    <scope>NUCLEOTIDE SEQUENCE [LARGE SCALE GENOMIC DNA]</scope>
    <source>
        <strain evidence="4 5">SY3-13</strain>
    </source>
</reference>
<dbReference type="SUPFAM" id="SSF48452">
    <property type="entry name" value="TPR-like"/>
    <property type="match status" value="1"/>
</dbReference>
<feature type="DNA-binding region" description="OmpR/PhoB-type" evidence="2">
    <location>
        <begin position="1"/>
        <end position="98"/>
    </location>
</feature>
<evidence type="ECO:0000313" key="4">
    <source>
        <dbReference type="EMBL" id="PJK28009.1"/>
    </source>
</evidence>
<evidence type="ECO:0000313" key="5">
    <source>
        <dbReference type="Proteomes" id="UP000229498"/>
    </source>
</evidence>
<organism evidence="4 5">
    <name type="scientific">Minwuia thermotolerans</name>
    <dbReference type="NCBI Taxonomy" id="2056226"/>
    <lineage>
        <taxon>Bacteria</taxon>
        <taxon>Pseudomonadati</taxon>
        <taxon>Pseudomonadota</taxon>
        <taxon>Alphaproteobacteria</taxon>
        <taxon>Minwuiales</taxon>
        <taxon>Minwuiaceae</taxon>
        <taxon>Minwuia</taxon>
    </lineage>
</organism>
<gene>
    <name evidence="4" type="ORF">CVT23_19300</name>
</gene>
<feature type="domain" description="OmpR/PhoB-type" evidence="3">
    <location>
        <begin position="1"/>
        <end position="98"/>
    </location>
</feature>
<dbReference type="GO" id="GO:0003677">
    <property type="term" value="F:DNA binding"/>
    <property type="evidence" value="ECO:0007669"/>
    <property type="project" value="UniProtKB-UniRule"/>
</dbReference>
<dbReference type="SMART" id="SM00862">
    <property type="entry name" value="Trans_reg_C"/>
    <property type="match status" value="1"/>
</dbReference>
<dbReference type="PROSITE" id="PS51755">
    <property type="entry name" value="OMPR_PHOB"/>
    <property type="match status" value="1"/>
</dbReference>
<dbReference type="CDD" id="cd00383">
    <property type="entry name" value="trans_reg_C"/>
    <property type="match status" value="1"/>
</dbReference>
<dbReference type="Gene3D" id="1.25.40.10">
    <property type="entry name" value="Tetratricopeptide repeat domain"/>
    <property type="match status" value="1"/>
</dbReference>
<evidence type="ECO:0000259" key="3">
    <source>
        <dbReference type="PROSITE" id="PS51755"/>
    </source>
</evidence>
<sequence>MALAFESFTLDTDTFELRCGETAVPVEPQVFQLLAKLIECRERVVPKDELVDEIWSGRAVSDATIASRIRLARQALGDSGTEQRYIRTVHGVGFRFVAAVTETLSAKASTKLPESTLDKADVPRRPSIAVLPFQTFDPGKWTIIAEAIPHDLIQALSKLRWILVIARPSSFRFRGSNVDIQNVGRQLGVRYCLTGMIEQRIAEISLKVELSDTRSGEMVWGETFSFQADKVHEVRESIIGQVVAALEIQIPSHEAHCARLNAPENLDAWSLYHLGLQCVYRFNRNENDAAKALFQRAVERDPSFARAHAGLSFAFFQDAFVKYENNSDDAAEKARRHAERAIELDPIDPFANLTMGRYFWLKGELDSSVGWLERVRHLSPNHAQAIYSKSWVDAMAGRPQSAIEGVNLCMQLSPFDPMQYAMLGVRALSNIVRGDAENAVYWAEKAALSPGAHFLVDMTAVIAHAMNVDNSKASYWAKRVFERAPNVRASYFLDAFPFQDDDVRANVQKLLHEYKFPD</sequence>
<protein>
    <submittedName>
        <fullName evidence="4">Transcriptional regulator</fullName>
    </submittedName>
</protein>
<proteinExistence type="predicted"/>
<accession>A0A2M9FX46</accession>
<dbReference type="Gene3D" id="1.10.10.10">
    <property type="entry name" value="Winged helix-like DNA-binding domain superfamily/Winged helix DNA-binding domain"/>
    <property type="match status" value="1"/>
</dbReference>
<dbReference type="EMBL" id="PHIG01000051">
    <property type="protein sequence ID" value="PJK28009.1"/>
    <property type="molecule type" value="Genomic_DNA"/>
</dbReference>
<dbReference type="RefSeq" id="WP_109794312.1">
    <property type="nucleotide sequence ID" value="NZ_PHIG01000051.1"/>
</dbReference>
<evidence type="ECO:0000256" key="2">
    <source>
        <dbReference type="PROSITE-ProRule" id="PRU01091"/>
    </source>
</evidence>
<dbReference type="GO" id="GO:0000160">
    <property type="term" value="P:phosphorelay signal transduction system"/>
    <property type="evidence" value="ECO:0007669"/>
    <property type="project" value="InterPro"/>
</dbReference>
<dbReference type="Proteomes" id="UP000229498">
    <property type="component" value="Unassembled WGS sequence"/>
</dbReference>
<dbReference type="GO" id="GO:0006355">
    <property type="term" value="P:regulation of DNA-templated transcription"/>
    <property type="evidence" value="ECO:0007669"/>
    <property type="project" value="InterPro"/>
</dbReference>
<dbReference type="OrthoDB" id="649979at2"/>
<dbReference type="AlphaFoldDB" id="A0A2M9FX46"/>
<evidence type="ECO:0000256" key="1">
    <source>
        <dbReference type="ARBA" id="ARBA00023125"/>
    </source>
</evidence>
<dbReference type="Pfam" id="PF00486">
    <property type="entry name" value="Trans_reg_C"/>
    <property type="match status" value="1"/>
</dbReference>
<name>A0A2M9FX46_9PROT</name>
<dbReference type="InterPro" id="IPR011990">
    <property type="entry name" value="TPR-like_helical_dom_sf"/>
</dbReference>
<dbReference type="SUPFAM" id="SSF46894">
    <property type="entry name" value="C-terminal effector domain of the bipartite response regulators"/>
    <property type="match status" value="1"/>
</dbReference>